<evidence type="ECO:0000313" key="2">
    <source>
        <dbReference type="Proteomes" id="UP000663722"/>
    </source>
</evidence>
<dbReference type="Pfam" id="PF21716">
    <property type="entry name" value="dnstrm_HI1420"/>
    <property type="match status" value="1"/>
</dbReference>
<dbReference type="InterPro" id="IPR014057">
    <property type="entry name" value="HI1420"/>
</dbReference>
<dbReference type="GO" id="GO:0003677">
    <property type="term" value="F:DNA binding"/>
    <property type="evidence" value="ECO:0007669"/>
    <property type="project" value="InterPro"/>
</dbReference>
<organism evidence="1 2">
    <name type="scientific">Desulfonema magnum</name>
    <dbReference type="NCBI Taxonomy" id="45655"/>
    <lineage>
        <taxon>Bacteria</taxon>
        <taxon>Pseudomonadati</taxon>
        <taxon>Thermodesulfobacteriota</taxon>
        <taxon>Desulfobacteria</taxon>
        <taxon>Desulfobacterales</taxon>
        <taxon>Desulfococcaceae</taxon>
        <taxon>Desulfonema</taxon>
    </lineage>
</organism>
<protein>
    <submittedName>
        <fullName evidence="1">Addiction module antidote protein domain-containing protein</fullName>
    </submittedName>
</protein>
<accession>A0A975GSC3</accession>
<dbReference type="NCBIfam" id="TIGR02684">
    <property type="entry name" value="dnstrm_HI1420"/>
    <property type="match status" value="1"/>
</dbReference>
<dbReference type="RefSeq" id="WP_207679405.1">
    <property type="nucleotide sequence ID" value="NZ_CP061800.1"/>
</dbReference>
<reference evidence="1" key="1">
    <citation type="journal article" date="2021" name="Microb. Physiol.">
        <title>Proteogenomic Insights into the Physiology of Marine, Sulfate-Reducing, Filamentous Desulfonema limicola and Desulfonema magnum.</title>
        <authorList>
            <person name="Schnaars V."/>
            <person name="Wohlbrand L."/>
            <person name="Scheve S."/>
            <person name="Hinrichs C."/>
            <person name="Reinhardt R."/>
            <person name="Rabus R."/>
        </authorList>
    </citation>
    <scope>NUCLEOTIDE SEQUENCE</scope>
    <source>
        <strain evidence="1">4be13</strain>
    </source>
</reference>
<dbReference type="SUPFAM" id="SSF47413">
    <property type="entry name" value="lambda repressor-like DNA-binding domains"/>
    <property type="match status" value="1"/>
</dbReference>
<evidence type="ECO:0000313" key="1">
    <source>
        <dbReference type="EMBL" id="QTA91767.1"/>
    </source>
</evidence>
<dbReference type="Proteomes" id="UP000663722">
    <property type="component" value="Chromosome"/>
</dbReference>
<dbReference type="KEGG" id="dmm:dnm_078410"/>
<dbReference type="AlphaFoldDB" id="A0A975GSC3"/>
<proteinExistence type="predicted"/>
<keyword evidence="2" id="KW-1185">Reference proteome</keyword>
<dbReference type="InterPro" id="IPR010982">
    <property type="entry name" value="Lambda_DNA-bd_dom_sf"/>
</dbReference>
<gene>
    <name evidence="1" type="ORF">dnm_078410</name>
</gene>
<sequence>MRDYRELVTEKMYDPDEAAEYLRCSLDEYFKDGNTEAFLTAIRTVAKARGGMTKLSNQTKLNRQTLYRTLSEKGNPSINTLRSILNSLGFRLSIEPISAKHSAS</sequence>
<dbReference type="PANTHER" id="PTHR40275:SF1">
    <property type="entry name" value="SSL7038 PROTEIN"/>
    <property type="match status" value="1"/>
</dbReference>
<dbReference type="EMBL" id="CP061800">
    <property type="protein sequence ID" value="QTA91767.1"/>
    <property type="molecule type" value="Genomic_DNA"/>
</dbReference>
<dbReference type="PANTHER" id="PTHR40275">
    <property type="entry name" value="SSL7038 PROTEIN"/>
    <property type="match status" value="1"/>
</dbReference>
<name>A0A975GSC3_9BACT</name>